<organism evidence="5 6">
    <name type="scientific">Paramecium octaurelia</name>
    <dbReference type="NCBI Taxonomy" id="43137"/>
    <lineage>
        <taxon>Eukaryota</taxon>
        <taxon>Sar</taxon>
        <taxon>Alveolata</taxon>
        <taxon>Ciliophora</taxon>
        <taxon>Intramacronucleata</taxon>
        <taxon>Oligohymenophorea</taxon>
        <taxon>Peniculida</taxon>
        <taxon>Parameciidae</taxon>
        <taxon>Paramecium</taxon>
    </lineage>
</organism>
<comment type="pathway">
    <text evidence="4">Metabolic intermediate biosynthesis; chorismate biosynthesis; chorismate from D-erythrose 4-phosphate and phosphoenolpyruvate: step 1/7.</text>
</comment>
<dbReference type="GO" id="GO:0008652">
    <property type="term" value="P:amino acid biosynthetic process"/>
    <property type="evidence" value="ECO:0007669"/>
    <property type="project" value="UniProtKB-KW"/>
</dbReference>
<evidence type="ECO:0000256" key="4">
    <source>
        <dbReference type="RuleBase" id="RU363071"/>
    </source>
</evidence>
<comment type="catalytic activity">
    <reaction evidence="2 4">
        <text>D-erythrose 4-phosphate + phosphoenolpyruvate + H2O = 7-phospho-2-dehydro-3-deoxy-D-arabino-heptonate + phosphate</text>
        <dbReference type="Rhea" id="RHEA:14717"/>
        <dbReference type="ChEBI" id="CHEBI:15377"/>
        <dbReference type="ChEBI" id="CHEBI:16897"/>
        <dbReference type="ChEBI" id="CHEBI:43474"/>
        <dbReference type="ChEBI" id="CHEBI:58394"/>
        <dbReference type="ChEBI" id="CHEBI:58702"/>
        <dbReference type="EC" id="2.5.1.54"/>
    </reaction>
</comment>
<feature type="binding site" evidence="3">
    <location>
        <position position="54"/>
    </location>
    <ligand>
        <name>phosphoenolpyruvate</name>
        <dbReference type="ChEBI" id="CHEBI:58702"/>
    </ligand>
</feature>
<gene>
    <name evidence="5" type="ORF">POCTA_138.1.T0070057</name>
</gene>
<evidence type="ECO:0000313" key="6">
    <source>
        <dbReference type="Proteomes" id="UP000683925"/>
    </source>
</evidence>
<protein>
    <recommendedName>
        <fullName evidence="4">Phospho-2-dehydro-3-deoxyheptonate aldolase</fullName>
        <ecNumber evidence="4">2.5.1.54</ecNumber>
    </recommendedName>
</protein>
<dbReference type="EC" id="2.5.1.54" evidence="4"/>
<dbReference type="Pfam" id="PF01474">
    <property type="entry name" value="DAHP_synth_2"/>
    <property type="match status" value="1"/>
</dbReference>
<evidence type="ECO:0000313" key="5">
    <source>
        <dbReference type="EMBL" id="CAD8135841.1"/>
    </source>
</evidence>
<dbReference type="PANTHER" id="PTHR21337:SF0">
    <property type="entry name" value="PHOSPHO-2-DEHYDRO-3-DEOXYHEPTONATE ALDOLASE"/>
    <property type="match status" value="1"/>
</dbReference>
<dbReference type="InterPro" id="IPR002480">
    <property type="entry name" value="DAHP_synth_2"/>
</dbReference>
<evidence type="ECO:0000256" key="2">
    <source>
        <dbReference type="ARBA" id="ARBA00047508"/>
    </source>
</evidence>
<keyword evidence="4" id="KW-0028">Amino-acid biosynthesis</keyword>
<comment type="caution">
    <text evidence="5">The sequence shown here is derived from an EMBL/GenBank/DDBJ whole genome shotgun (WGS) entry which is preliminary data.</text>
</comment>
<keyword evidence="6" id="KW-1185">Reference proteome</keyword>
<keyword evidence="1 4" id="KW-0808">Transferase</keyword>
<name>A0A8S1S359_PAROT</name>
<dbReference type="PANTHER" id="PTHR21337">
    <property type="entry name" value="PHOSPHO-2-DEHYDRO-3-DEOXYHEPTONATE ALDOLASE 1, 2"/>
    <property type="match status" value="1"/>
</dbReference>
<dbReference type="Proteomes" id="UP000683925">
    <property type="component" value="Unassembled WGS sequence"/>
</dbReference>
<reference evidence="5" key="1">
    <citation type="submission" date="2021-01" db="EMBL/GenBank/DDBJ databases">
        <authorList>
            <consortium name="Genoscope - CEA"/>
            <person name="William W."/>
        </authorList>
    </citation>
    <scope>NUCLEOTIDE SEQUENCE</scope>
</reference>
<dbReference type="OrthoDB" id="2338at2759"/>
<comment type="similarity">
    <text evidence="4">Belongs to the class-II DAHP synthase family.</text>
</comment>
<accession>A0A8S1S359</accession>
<sequence>MFEFGYESAFVRLNEEDQYHLLQTHYPWIGDRTRLRENSHSNFAKRIQNHIGIKNRSSINKSQCINLIKLLNPKMKMREFLLQQDQERINQTNLKEIINWKHEEKLIVSLDPMNGNI</sequence>
<evidence type="ECO:0000256" key="3">
    <source>
        <dbReference type="PIRSR" id="PIRSR602480-1"/>
    </source>
</evidence>
<dbReference type="GO" id="GO:0003849">
    <property type="term" value="F:3-deoxy-7-phosphoheptulonate synthase activity"/>
    <property type="evidence" value="ECO:0007669"/>
    <property type="project" value="UniProtKB-EC"/>
</dbReference>
<evidence type="ECO:0000256" key="1">
    <source>
        <dbReference type="ARBA" id="ARBA00022679"/>
    </source>
</evidence>
<dbReference type="EMBL" id="CAJJDP010000006">
    <property type="protein sequence ID" value="CAD8135841.1"/>
    <property type="molecule type" value="Genomic_DNA"/>
</dbReference>
<dbReference type="GO" id="GO:0009073">
    <property type="term" value="P:aromatic amino acid family biosynthetic process"/>
    <property type="evidence" value="ECO:0007669"/>
    <property type="project" value="UniProtKB-KW"/>
</dbReference>
<keyword evidence="4" id="KW-0057">Aromatic amino acid biosynthesis</keyword>
<proteinExistence type="inferred from homology"/>
<dbReference type="AlphaFoldDB" id="A0A8S1S359"/>